<reference evidence="5" key="1">
    <citation type="submission" date="2020-01" db="EMBL/GenBank/DDBJ databases">
        <authorList>
            <consortium name="DOE Joint Genome Institute"/>
            <person name="Haridas S."/>
            <person name="Albert R."/>
            <person name="Binder M."/>
            <person name="Bloem J."/>
            <person name="Labutti K."/>
            <person name="Salamov A."/>
            <person name="Andreopoulos B."/>
            <person name="Baker S.E."/>
            <person name="Barry K."/>
            <person name="Bills G."/>
            <person name="Bluhm B.H."/>
            <person name="Cannon C."/>
            <person name="Castanera R."/>
            <person name="Culley D.E."/>
            <person name="Daum C."/>
            <person name="Ezra D."/>
            <person name="Gonzalez J.B."/>
            <person name="Henrissat B."/>
            <person name="Kuo A."/>
            <person name="Liang C."/>
            <person name="Lipzen A."/>
            <person name="Lutzoni F."/>
            <person name="Magnuson J."/>
            <person name="Mondo S."/>
            <person name="Nolan M."/>
            <person name="Ohm R."/>
            <person name="Pangilinan J."/>
            <person name="Park H.-J."/>
            <person name="Ramirez L."/>
            <person name="Alfaro M."/>
            <person name="Sun H."/>
            <person name="Tritt A."/>
            <person name="Yoshinaga Y."/>
            <person name="Zwiers L.-H."/>
            <person name="Turgeon B.G."/>
            <person name="Goodwin S.B."/>
            <person name="Spatafora J.W."/>
            <person name="Crous P.W."/>
            <person name="Grigoriev I.V."/>
        </authorList>
    </citation>
    <scope>NUCLEOTIDE SEQUENCE</scope>
    <source>
        <strain evidence="5">CBS 394.84</strain>
    </source>
</reference>
<feature type="region of interest" description="Disordered" evidence="3">
    <location>
        <begin position="223"/>
        <end position="245"/>
    </location>
</feature>
<keyword evidence="6" id="KW-1185">Reference proteome</keyword>
<keyword evidence="1 2" id="KW-0371">Homeobox</keyword>
<dbReference type="GeneID" id="63843895"/>
<feature type="region of interest" description="Disordered" evidence="3">
    <location>
        <begin position="144"/>
        <end position="177"/>
    </location>
</feature>
<dbReference type="AlphaFoldDB" id="A0A9P4L8S3"/>
<evidence type="ECO:0000256" key="3">
    <source>
        <dbReference type="SAM" id="MobiDB-lite"/>
    </source>
</evidence>
<comment type="caution">
    <text evidence="5">The sequence shown here is derived from an EMBL/GenBank/DDBJ whole genome shotgun (WGS) entry which is preliminary data.</text>
</comment>
<dbReference type="Pfam" id="PF00046">
    <property type="entry name" value="Homeodomain"/>
    <property type="match status" value="1"/>
</dbReference>
<gene>
    <name evidence="5" type="ORF">K460DRAFT_124282</name>
</gene>
<proteinExistence type="predicted"/>
<evidence type="ECO:0000259" key="4">
    <source>
        <dbReference type="PROSITE" id="PS50071"/>
    </source>
</evidence>
<dbReference type="SMART" id="SM00355">
    <property type="entry name" value="ZnF_C2H2"/>
    <property type="match status" value="3"/>
</dbReference>
<evidence type="ECO:0000256" key="2">
    <source>
        <dbReference type="RuleBase" id="RU000682"/>
    </source>
</evidence>
<evidence type="ECO:0000313" key="6">
    <source>
        <dbReference type="Proteomes" id="UP000800039"/>
    </source>
</evidence>
<feature type="compositionally biased region" description="Basic and acidic residues" evidence="3">
    <location>
        <begin position="234"/>
        <end position="245"/>
    </location>
</feature>
<dbReference type="InterPro" id="IPR009057">
    <property type="entry name" value="Homeodomain-like_sf"/>
</dbReference>
<feature type="DNA-binding region" description="Homeobox" evidence="1">
    <location>
        <begin position="172"/>
        <end position="231"/>
    </location>
</feature>
<dbReference type="InterPro" id="IPR001356">
    <property type="entry name" value="HD"/>
</dbReference>
<dbReference type="RefSeq" id="XP_040788974.1">
    <property type="nucleotide sequence ID" value="XM_040926643.1"/>
</dbReference>
<keyword evidence="1 2" id="KW-0238">DNA-binding</keyword>
<dbReference type="EMBL" id="ML976616">
    <property type="protein sequence ID" value="KAF1846411.1"/>
    <property type="molecule type" value="Genomic_DNA"/>
</dbReference>
<dbReference type="Gene3D" id="1.10.10.60">
    <property type="entry name" value="Homeodomain-like"/>
    <property type="match status" value="1"/>
</dbReference>
<dbReference type="OrthoDB" id="3798808at2759"/>
<dbReference type="PROSITE" id="PS00028">
    <property type="entry name" value="ZINC_FINGER_C2H2_1"/>
    <property type="match status" value="2"/>
</dbReference>
<dbReference type="SMART" id="SM00389">
    <property type="entry name" value="HOX"/>
    <property type="match status" value="1"/>
</dbReference>
<dbReference type="InterPro" id="IPR013087">
    <property type="entry name" value="Znf_C2H2_type"/>
</dbReference>
<dbReference type="Proteomes" id="UP000800039">
    <property type="component" value="Unassembled WGS sequence"/>
</dbReference>
<dbReference type="GO" id="GO:0003677">
    <property type="term" value="F:DNA binding"/>
    <property type="evidence" value="ECO:0007669"/>
    <property type="project" value="UniProtKB-UniRule"/>
</dbReference>
<comment type="subcellular location">
    <subcellularLocation>
        <location evidence="1 2">Nucleus</location>
    </subcellularLocation>
</comment>
<keyword evidence="1 2" id="KW-0539">Nucleus</keyword>
<feature type="domain" description="Homeobox" evidence="4">
    <location>
        <begin position="170"/>
        <end position="230"/>
    </location>
</feature>
<accession>A0A9P4L8S3</accession>
<protein>
    <recommendedName>
        <fullName evidence="4">Homeobox domain-containing protein</fullName>
    </recommendedName>
</protein>
<evidence type="ECO:0000313" key="5">
    <source>
        <dbReference type="EMBL" id="KAF1846411.1"/>
    </source>
</evidence>
<sequence length="778" mass="88094">MALDWSLPAQPDEFDDLFNFDAFGGPQCFANENSYVPPSWFDGTVSIPDGISGLDDLSIPELEESTCPVYPLQIDSQQDLFSNDGLPCPQSSASDLFSDPTNILVPSQDVSSFHPAIHNALDPVDTRNFPTEDDITEAKCVNDRVEKKPERPTTTAKRRGTFQEESKTGGKSKHRRTKISPAARNMLEQEFLLDPYPSDHIAAVLSSRTGLDTRAIKNWFSNARSRKNAPEQVRPSERQNSDLHTMDIGGIIRDVSPVSNVSAANLDALDRVSPTPSSSSLERYLATPASEEALPFGALGSHIRTFGLDVSQTSRLFSDTFSPMRAFSTAGSESSAGSAISIQSWSSRISIDSRGSRRGRKRWTRPSVKSELLQPAELLPPISDIERLYQDQTIESVEMCPPPPKRRAIDPDISKRKSPMKLYINPVPEETNLPESCPAYFCTWPNCSITFQHRFEWVRHEEAVHYNPYHWVCCSDRTHDVKLPECYICGRQNDVTIGHIVQDHFPSCVDKPQPKRTFLRQDQLAQHIKRVHLKLDGVTQTVPKWLLEIWKSDNPQLRSSPFLLRCGFCGTSCSNWAEREEHVAKHLKDRTCKLSWWPDRAPAPTALVRGNRKFACPTCGLEFISATVAAQLHPKCESWSCRYLHDMHSSFETSRSAFEVLRSECRLCDFEVGGVDKEDAVYIDFLTSHAESHALRTCDQKIFLDWDKFTHHLHIHHRASYSRILVQEQPLLAWGSVQYLERYGTQILMRTLRMLEENDICPSRQHGYTTEVVGELDF</sequence>
<name>A0A9P4L8S3_9PLEO</name>
<dbReference type="GO" id="GO:0005634">
    <property type="term" value="C:nucleus"/>
    <property type="evidence" value="ECO:0007669"/>
    <property type="project" value="UniProtKB-SubCell"/>
</dbReference>
<organism evidence="5 6">
    <name type="scientific">Cucurbitaria berberidis CBS 394.84</name>
    <dbReference type="NCBI Taxonomy" id="1168544"/>
    <lineage>
        <taxon>Eukaryota</taxon>
        <taxon>Fungi</taxon>
        <taxon>Dikarya</taxon>
        <taxon>Ascomycota</taxon>
        <taxon>Pezizomycotina</taxon>
        <taxon>Dothideomycetes</taxon>
        <taxon>Pleosporomycetidae</taxon>
        <taxon>Pleosporales</taxon>
        <taxon>Pleosporineae</taxon>
        <taxon>Cucurbitariaceae</taxon>
        <taxon>Cucurbitaria</taxon>
    </lineage>
</organism>
<evidence type="ECO:0000256" key="1">
    <source>
        <dbReference type="PROSITE-ProRule" id="PRU00108"/>
    </source>
</evidence>
<dbReference type="CDD" id="cd00086">
    <property type="entry name" value="homeodomain"/>
    <property type="match status" value="1"/>
</dbReference>
<dbReference type="SUPFAM" id="SSF46689">
    <property type="entry name" value="Homeodomain-like"/>
    <property type="match status" value="1"/>
</dbReference>
<dbReference type="PROSITE" id="PS50071">
    <property type="entry name" value="HOMEOBOX_2"/>
    <property type="match status" value="1"/>
</dbReference>